<proteinExistence type="predicted"/>
<feature type="region of interest" description="Disordered" evidence="1">
    <location>
        <begin position="314"/>
        <end position="355"/>
    </location>
</feature>
<comment type="caution">
    <text evidence="3">The sequence shown here is derived from an EMBL/GenBank/DDBJ whole genome shotgun (WGS) entry which is preliminary data.</text>
</comment>
<evidence type="ECO:0000313" key="4">
    <source>
        <dbReference type="Proteomes" id="UP000600080"/>
    </source>
</evidence>
<dbReference type="Proteomes" id="UP000600080">
    <property type="component" value="Unassembled WGS sequence"/>
</dbReference>
<feature type="compositionally biased region" description="Low complexity" evidence="1">
    <location>
        <begin position="592"/>
        <end position="606"/>
    </location>
</feature>
<keyword evidence="4" id="KW-1185">Reference proteome</keyword>
<feature type="region of interest" description="Disordered" evidence="1">
    <location>
        <begin position="502"/>
        <end position="537"/>
    </location>
</feature>
<sequence length="613" mass="63839">MRGVARGAGAARWAPEVMFHVEHRGQQLCHDVEFADESKGGAVVPRVGVRGEGKPGSRAGGSVAAVSRRDSGPSADTAPDSGGGWAPGRMRAVAAGGVGVLLPAGWRRCTHVVGRRRPTGKRGSEEGWLVVTARRTHRGIAVLATLGAVAVLPGAVGVASADAIPGYRIADGATRVGGSASNSDAPRLSPGLHTDRIKRGEKKYYSVNLDDRTNAYFSAVAAPRPGTKVRDYGDKLTINVQDSSGHTCDTGASPFFRGGGMAYPIADYATRRIGPDRTACQKAGPYYLVLSRQGSAASGSDIWPIELDYLEEPPLKGSTPARPGQGTWSTATPAPRTNPTERAARGGTGFNDAGSVTSGVWTDRIRPGETRFYRVPVDWGQRLNLSAELPNAGGSTTGGPNGRALGRTSGFVASGLGLGVYNPARGAVGGATFVPYRGEPAAAKEFTAPVDYGNRFNPVNAVSAMRFAGWYYIAVSLHPDAARYFPKGADLTLRVDVRLHAKDGPDYDRPAGTFSVTPEDRDTARKGQSPQQAREAEKSGVLMTVAYAGIGTGVVLLAGLGTWTLVARRAAVVPAVAAGTSGEPPAPPAVPGQSTRTTQQGQRGSQFGPPPGW</sequence>
<reference evidence="4" key="1">
    <citation type="journal article" date="2019" name="Int. J. Syst. Evol. Microbiol.">
        <title>The Global Catalogue of Microorganisms (GCM) 10K type strain sequencing project: providing services to taxonomists for standard genome sequencing and annotation.</title>
        <authorList>
            <consortium name="The Broad Institute Genomics Platform"/>
            <consortium name="The Broad Institute Genome Sequencing Center for Infectious Disease"/>
            <person name="Wu L."/>
            <person name="Ma J."/>
        </authorList>
    </citation>
    <scope>NUCLEOTIDE SEQUENCE [LARGE SCALE GENOMIC DNA]</scope>
    <source>
        <strain evidence="4">CGMCC 4.7323</strain>
    </source>
</reference>
<keyword evidence="2" id="KW-1133">Transmembrane helix</keyword>
<feature type="compositionally biased region" description="Polar residues" evidence="1">
    <location>
        <begin position="326"/>
        <end position="340"/>
    </location>
</feature>
<feature type="region of interest" description="Disordered" evidence="1">
    <location>
        <begin position="46"/>
        <end position="87"/>
    </location>
</feature>
<protein>
    <submittedName>
        <fullName evidence="3">Uncharacterized protein</fullName>
    </submittedName>
</protein>
<evidence type="ECO:0000256" key="1">
    <source>
        <dbReference type="SAM" id="MobiDB-lite"/>
    </source>
</evidence>
<gene>
    <name evidence="3" type="ORF">GCM10012285_14640</name>
</gene>
<dbReference type="EMBL" id="BMND01000004">
    <property type="protein sequence ID" value="GGN38556.1"/>
    <property type="molecule type" value="Genomic_DNA"/>
</dbReference>
<accession>A0ABQ2J2S0</accession>
<evidence type="ECO:0000313" key="3">
    <source>
        <dbReference type="EMBL" id="GGN38556.1"/>
    </source>
</evidence>
<evidence type="ECO:0000256" key="2">
    <source>
        <dbReference type="SAM" id="Phobius"/>
    </source>
</evidence>
<organism evidence="3 4">
    <name type="scientific">Streptomyces kronopolitis</name>
    <dbReference type="NCBI Taxonomy" id="1612435"/>
    <lineage>
        <taxon>Bacteria</taxon>
        <taxon>Bacillati</taxon>
        <taxon>Actinomycetota</taxon>
        <taxon>Actinomycetes</taxon>
        <taxon>Kitasatosporales</taxon>
        <taxon>Streptomycetaceae</taxon>
        <taxon>Streptomyces</taxon>
    </lineage>
</organism>
<keyword evidence="2" id="KW-0472">Membrane</keyword>
<feature type="transmembrane region" description="Helical" evidence="2">
    <location>
        <begin position="540"/>
        <end position="560"/>
    </location>
</feature>
<name>A0ABQ2J2S0_9ACTN</name>
<keyword evidence="2" id="KW-0812">Transmembrane</keyword>
<feature type="region of interest" description="Disordered" evidence="1">
    <location>
        <begin position="577"/>
        <end position="613"/>
    </location>
</feature>